<protein>
    <submittedName>
        <fullName evidence="2">Uncharacterized protein</fullName>
    </submittedName>
</protein>
<name>A0A370U0W8_9HELO</name>
<dbReference type="RefSeq" id="XP_031874077.1">
    <property type="nucleotide sequence ID" value="XM_032010023.1"/>
</dbReference>
<dbReference type="Proteomes" id="UP000254866">
    <property type="component" value="Unassembled WGS sequence"/>
</dbReference>
<feature type="transmembrane region" description="Helical" evidence="1">
    <location>
        <begin position="208"/>
        <end position="230"/>
    </location>
</feature>
<feature type="transmembrane region" description="Helical" evidence="1">
    <location>
        <begin position="128"/>
        <end position="153"/>
    </location>
</feature>
<feature type="transmembrane region" description="Helical" evidence="1">
    <location>
        <begin position="92"/>
        <end position="116"/>
    </location>
</feature>
<proteinExistence type="predicted"/>
<gene>
    <name evidence="2" type="ORF">BP5553_01400</name>
</gene>
<dbReference type="AlphaFoldDB" id="A0A370U0W8"/>
<keyword evidence="3" id="KW-1185">Reference proteome</keyword>
<sequence>MAGPLNCTLAPSETSTDAGVAGAGVLLSFIITAGLSLLLSGIIILREVHWQSEAKVIRKLLLSFSDQQILTGIGIQSVGLAKMHSMVPYHFFIIWMLSLLSTATHIGTLLALVNDFKRDWVLRWLRQFFMFVNLVLSCISGVFVLMAVMRSFPATLPIACVWQVPSKDAPSNAAISIAGTIAVMAGQCILFVLGVWYLHVKERKWLKLIQIVGLLVIVGIGAGAAVRVVLLSQAFGSPSVPLRDTGEKEWSFGQLLPLLLLLLPLVSAVEISRGEMKVPSPVADDQLPLVDRDQKQSSDVRASFQPNPFWGSQYSGYRIATDKANGHGLVTESHTSALSRVKLFHIPLLKGY</sequence>
<dbReference type="PANTHER" id="PTHR37577">
    <property type="entry name" value="INTEGRAL MEMBRANE PROTEIN"/>
    <property type="match status" value="1"/>
</dbReference>
<comment type="caution">
    <text evidence="2">The sequence shown here is derived from an EMBL/GenBank/DDBJ whole genome shotgun (WGS) entry which is preliminary data.</text>
</comment>
<keyword evidence="1" id="KW-1133">Transmembrane helix</keyword>
<evidence type="ECO:0000256" key="1">
    <source>
        <dbReference type="SAM" id="Phobius"/>
    </source>
</evidence>
<reference evidence="2 3" key="1">
    <citation type="journal article" date="2018" name="IMA Fungus">
        <title>IMA Genome-F 9: Draft genome sequence of Annulohypoxylon stygium, Aspergillus mulundensis, Berkeleyomyces basicola (syn. Thielaviopsis basicola), Ceratocystis smalleyi, two Cercospora beticola strains, Coleophoma cylindrospora, Fusarium fracticaudum, Phialophora cf. hyalina, and Morchella septimelata.</title>
        <authorList>
            <person name="Wingfield B.D."/>
            <person name="Bills G.F."/>
            <person name="Dong Y."/>
            <person name="Huang W."/>
            <person name="Nel W.J."/>
            <person name="Swalarsk-Parry B.S."/>
            <person name="Vaghefi N."/>
            <person name="Wilken P.M."/>
            <person name="An Z."/>
            <person name="de Beer Z.W."/>
            <person name="De Vos L."/>
            <person name="Chen L."/>
            <person name="Duong T.A."/>
            <person name="Gao Y."/>
            <person name="Hammerbacher A."/>
            <person name="Kikkert J.R."/>
            <person name="Li Y."/>
            <person name="Li H."/>
            <person name="Li K."/>
            <person name="Li Q."/>
            <person name="Liu X."/>
            <person name="Ma X."/>
            <person name="Naidoo K."/>
            <person name="Pethybridge S.J."/>
            <person name="Sun J."/>
            <person name="Steenkamp E.T."/>
            <person name="van der Nest M.A."/>
            <person name="van Wyk S."/>
            <person name="Wingfield M.J."/>
            <person name="Xiong C."/>
            <person name="Yue Q."/>
            <person name="Zhang X."/>
        </authorList>
    </citation>
    <scope>NUCLEOTIDE SEQUENCE [LARGE SCALE GENOMIC DNA]</scope>
    <source>
        <strain evidence="2 3">BP 5553</strain>
    </source>
</reference>
<dbReference type="PANTHER" id="PTHR37577:SF1">
    <property type="entry name" value="INTEGRAL MEMBRANE PROTEIN"/>
    <property type="match status" value="1"/>
</dbReference>
<keyword evidence="1" id="KW-0472">Membrane</keyword>
<feature type="transmembrane region" description="Helical" evidence="1">
    <location>
        <begin position="173"/>
        <end position="196"/>
    </location>
</feature>
<dbReference type="GeneID" id="43594249"/>
<feature type="transmembrane region" description="Helical" evidence="1">
    <location>
        <begin position="20"/>
        <end position="48"/>
    </location>
</feature>
<evidence type="ECO:0000313" key="3">
    <source>
        <dbReference type="Proteomes" id="UP000254866"/>
    </source>
</evidence>
<keyword evidence="1" id="KW-0812">Transmembrane</keyword>
<dbReference type="InterPro" id="IPR053018">
    <property type="entry name" value="Elsinochrome_Biosynth-Asso"/>
</dbReference>
<accession>A0A370U0W8</accession>
<dbReference type="EMBL" id="NPIC01000001">
    <property type="protein sequence ID" value="RDL41421.1"/>
    <property type="molecule type" value="Genomic_DNA"/>
</dbReference>
<feature type="transmembrane region" description="Helical" evidence="1">
    <location>
        <begin position="250"/>
        <end position="269"/>
    </location>
</feature>
<dbReference type="OrthoDB" id="5414615at2759"/>
<organism evidence="2 3">
    <name type="scientific">Venustampulla echinocandica</name>
    <dbReference type="NCBI Taxonomy" id="2656787"/>
    <lineage>
        <taxon>Eukaryota</taxon>
        <taxon>Fungi</taxon>
        <taxon>Dikarya</taxon>
        <taxon>Ascomycota</taxon>
        <taxon>Pezizomycotina</taxon>
        <taxon>Leotiomycetes</taxon>
        <taxon>Helotiales</taxon>
        <taxon>Pleuroascaceae</taxon>
        <taxon>Venustampulla</taxon>
    </lineage>
</organism>
<evidence type="ECO:0000313" key="2">
    <source>
        <dbReference type="EMBL" id="RDL41421.1"/>
    </source>
</evidence>